<name>A0A9W7ACI1_9STRA</name>
<feature type="compositionally biased region" description="Basic and acidic residues" evidence="1">
    <location>
        <begin position="229"/>
        <end position="243"/>
    </location>
</feature>
<feature type="region of interest" description="Disordered" evidence="1">
    <location>
        <begin position="229"/>
        <end position="254"/>
    </location>
</feature>
<comment type="caution">
    <text evidence="3">The sequence shown here is derived from an EMBL/GenBank/DDBJ whole genome shotgun (WGS) entry which is preliminary data.</text>
</comment>
<dbReference type="OrthoDB" id="10556799at2759"/>
<feature type="region of interest" description="Disordered" evidence="1">
    <location>
        <begin position="324"/>
        <end position="377"/>
    </location>
</feature>
<dbReference type="InterPro" id="IPR036236">
    <property type="entry name" value="Znf_C2H2_sf"/>
</dbReference>
<dbReference type="EMBL" id="BRXZ01004153">
    <property type="protein sequence ID" value="GMH69494.1"/>
    <property type="molecule type" value="Genomic_DNA"/>
</dbReference>
<organism evidence="3 4">
    <name type="scientific">Triparma retinervis</name>
    <dbReference type="NCBI Taxonomy" id="2557542"/>
    <lineage>
        <taxon>Eukaryota</taxon>
        <taxon>Sar</taxon>
        <taxon>Stramenopiles</taxon>
        <taxon>Ochrophyta</taxon>
        <taxon>Bolidophyceae</taxon>
        <taxon>Parmales</taxon>
        <taxon>Triparmaceae</taxon>
        <taxon>Triparma</taxon>
    </lineage>
</organism>
<dbReference type="Gene3D" id="3.30.160.60">
    <property type="entry name" value="Classic Zinc Finger"/>
    <property type="match status" value="1"/>
</dbReference>
<evidence type="ECO:0000256" key="1">
    <source>
        <dbReference type="SAM" id="MobiDB-lite"/>
    </source>
</evidence>
<protein>
    <recommendedName>
        <fullName evidence="2">C2H2-type domain-containing protein</fullName>
    </recommendedName>
</protein>
<feature type="region of interest" description="Disordered" evidence="1">
    <location>
        <begin position="394"/>
        <end position="583"/>
    </location>
</feature>
<feature type="non-terminal residue" evidence="3">
    <location>
        <position position="583"/>
    </location>
</feature>
<feature type="compositionally biased region" description="Basic and acidic residues" evidence="1">
    <location>
        <begin position="447"/>
        <end position="519"/>
    </location>
</feature>
<evidence type="ECO:0000259" key="2">
    <source>
        <dbReference type="Pfam" id="PF12874"/>
    </source>
</evidence>
<keyword evidence="4" id="KW-1185">Reference proteome</keyword>
<evidence type="ECO:0000313" key="4">
    <source>
        <dbReference type="Proteomes" id="UP001165082"/>
    </source>
</evidence>
<dbReference type="AlphaFoldDB" id="A0A9W7ACI1"/>
<feature type="compositionally biased region" description="Pro residues" evidence="1">
    <location>
        <begin position="329"/>
        <end position="338"/>
    </location>
</feature>
<accession>A0A9W7ACI1</accession>
<evidence type="ECO:0000313" key="3">
    <source>
        <dbReference type="EMBL" id="GMH69494.1"/>
    </source>
</evidence>
<dbReference type="Proteomes" id="UP001165082">
    <property type="component" value="Unassembled WGS sequence"/>
</dbReference>
<feature type="domain" description="C2H2-type" evidence="2">
    <location>
        <begin position="254"/>
        <end position="278"/>
    </location>
</feature>
<gene>
    <name evidence="3" type="ORF">TrRE_jg7698</name>
</gene>
<reference evidence="3" key="1">
    <citation type="submission" date="2022-07" db="EMBL/GenBank/DDBJ databases">
        <title>Genome analysis of Parmales, a sister group of diatoms, reveals the evolutionary specialization of diatoms from phago-mixotrophs to photoautotrophs.</title>
        <authorList>
            <person name="Ban H."/>
            <person name="Sato S."/>
            <person name="Yoshikawa S."/>
            <person name="Kazumasa Y."/>
            <person name="Nakamura Y."/>
            <person name="Ichinomiya M."/>
            <person name="Saitoh K."/>
            <person name="Sato N."/>
            <person name="Blanc-Mathieu R."/>
            <person name="Endo H."/>
            <person name="Kuwata A."/>
            <person name="Ogata H."/>
        </authorList>
    </citation>
    <scope>NUCLEOTIDE SEQUENCE</scope>
</reference>
<dbReference type="Pfam" id="PF12874">
    <property type="entry name" value="zf-met"/>
    <property type="match status" value="1"/>
</dbReference>
<sequence length="583" mass="64927">FREGTVVPVNPRGTFYKKGKRLIDNHELEELRSLEEEEEDCDSTFEPHPKTLQELCAQTLASSVTPNNVLTLAARAMEIYDFKLADYCGRFVERNLDVVVEKMGERGREKDRRTLVELFGGYEDEGEEEGGGGGTEAETDEGASAEPVDKVGLIEGQIDFDDPAALKGWMDKVNREVRRAKKQKRNSSGSRGEELGGWMELRERIERRIIYFGVGREDKNMCVVVDNDNKAEGPKRKPDHDARSAAPPTPPTTYRCEVCNVEASDELNLAIHLAGKRHRNTLKRAEEEEIERARQNLKVWGGNSNPNKQEKSRTKSLAEIMGEEALSKRPPPPPPQSSPPQFLTPTKMSPTNGRLSPSSAGPPSPPDSGPRAISLFDVMNAGKRGKVTPKVKHVGCLGTLTPSPVISPWKTPTPTKKKLSPDRGKGSLLGDSGRPPRKISFNEIVEEERREREGAAPQTRGEDNKWFVERRVRGDSLDKIQLQEEEKRQMELRVEREREELERLKKEKRAKDQQMECKTKMTRGKGKGSGSGSGKAKASGKGKGKGSGNSKDKNKDNGENANTPNAKTKRRRRRGASNPNPPN</sequence>
<dbReference type="SUPFAM" id="SSF57667">
    <property type="entry name" value="beta-beta-alpha zinc fingers"/>
    <property type="match status" value="1"/>
</dbReference>
<feature type="compositionally biased region" description="Polar residues" evidence="1">
    <location>
        <begin position="343"/>
        <end position="355"/>
    </location>
</feature>
<feature type="region of interest" description="Disordered" evidence="1">
    <location>
        <begin position="120"/>
        <end position="147"/>
    </location>
</feature>
<dbReference type="InterPro" id="IPR013087">
    <property type="entry name" value="Znf_C2H2_type"/>
</dbReference>
<proteinExistence type="predicted"/>